<feature type="domain" description="Insulin-like" evidence="8">
    <location>
        <begin position="277"/>
        <end position="408"/>
    </location>
</feature>
<dbReference type="Gene3D" id="1.10.287.810">
    <property type="entry name" value="Mitochondrial import inner membrane translocase subunit tim13 like domains"/>
    <property type="match status" value="1"/>
</dbReference>
<dbReference type="GO" id="GO:0005576">
    <property type="term" value="C:extracellular region"/>
    <property type="evidence" value="ECO:0007669"/>
    <property type="project" value="UniProtKB-SubCell"/>
</dbReference>
<comment type="subunit">
    <text evidence="2">Heterodimer of a B chain and an A chain linked by two disulfide bonds.</text>
</comment>
<dbReference type="PANTHER" id="PTHR13647:SF4">
    <property type="entry name" value="INSULIN-LIKE PEPTIDE 1-RELATED"/>
    <property type="match status" value="1"/>
</dbReference>
<dbReference type="EnsemblMetazoa" id="ADIR000420-RA">
    <property type="protein sequence ID" value="ADIR000420-PA"/>
    <property type="gene ID" value="ADIR000420"/>
</dbReference>
<evidence type="ECO:0000256" key="2">
    <source>
        <dbReference type="ARBA" id="ARBA00011207"/>
    </source>
</evidence>
<keyword evidence="4" id="KW-0732">Signal</keyword>
<dbReference type="Pfam" id="PF00049">
    <property type="entry name" value="Insulin"/>
    <property type="match status" value="2"/>
</dbReference>
<dbReference type="Proteomes" id="UP000075884">
    <property type="component" value="Unassembled WGS sequence"/>
</dbReference>
<dbReference type="InterPro" id="IPR004217">
    <property type="entry name" value="Tim10-like"/>
</dbReference>
<dbReference type="InterPro" id="IPR022353">
    <property type="entry name" value="Insulin_CS"/>
</dbReference>
<dbReference type="Gene3D" id="1.10.100.10">
    <property type="entry name" value="Insulin-like"/>
    <property type="match status" value="2"/>
</dbReference>
<feature type="domain" description="Insulin-like" evidence="8">
    <location>
        <begin position="444"/>
        <end position="560"/>
    </location>
</feature>
<comment type="similarity">
    <text evidence="1 6">Belongs to the insulin family.</text>
</comment>
<protein>
    <recommendedName>
        <fullName evidence="8">Insulin-like domain-containing protein</fullName>
    </recommendedName>
</protein>
<evidence type="ECO:0000256" key="5">
    <source>
        <dbReference type="ARBA" id="ARBA00023157"/>
    </source>
</evidence>
<evidence type="ECO:0000256" key="4">
    <source>
        <dbReference type="ARBA" id="ARBA00022729"/>
    </source>
</evidence>
<dbReference type="InterPro" id="IPR016179">
    <property type="entry name" value="Insulin-like"/>
</dbReference>
<dbReference type="PRINTS" id="PR00276">
    <property type="entry name" value="INSULINFAMLY"/>
</dbReference>
<dbReference type="CDD" id="cd04366">
    <property type="entry name" value="IlGF_insulin_bombyxin_like"/>
    <property type="match status" value="1"/>
</dbReference>
<reference evidence="10" key="1">
    <citation type="submission" date="2013-03" db="EMBL/GenBank/DDBJ databases">
        <title>The Genome Sequence of Anopheles dirus WRAIR2.</title>
        <authorList>
            <consortium name="The Broad Institute Genomics Platform"/>
            <person name="Neafsey D.E."/>
            <person name="Walton C."/>
            <person name="Walker B."/>
            <person name="Young S.K."/>
            <person name="Zeng Q."/>
            <person name="Gargeya S."/>
            <person name="Fitzgerald M."/>
            <person name="Haas B."/>
            <person name="Abouelleil A."/>
            <person name="Allen A.W."/>
            <person name="Alvarado L."/>
            <person name="Arachchi H.M."/>
            <person name="Berlin A.M."/>
            <person name="Chapman S.B."/>
            <person name="Gainer-Dewar J."/>
            <person name="Goldberg J."/>
            <person name="Griggs A."/>
            <person name="Gujja S."/>
            <person name="Hansen M."/>
            <person name="Howarth C."/>
            <person name="Imamovic A."/>
            <person name="Ireland A."/>
            <person name="Larimer J."/>
            <person name="McCowan C."/>
            <person name="Murphy C."/>
            <person name="Pearson M."/>
            <person name="Poon T.W."/>
            <person name="Priest M."/>
            <person name="Roberts A."/>
            <person name="Saif S."/>
            <person name="Shea T."/>
            <person name="Sisk P."/>
            <person name="Sykes S."/>
            <person name="Wortman J."/>
            <person name="Nusbaum C."/>
            <person name="Birren B."/>
        </authorList>
    </citation>
    <scope>NUCLEOTIDE SEQUENCE [LARGE SCALE GENOMIC DNA]</scope>
    <source>
        <strain evidence="10">WRAIR2</strain>
    </source>
</reference>
<dbReference type="SMART" id="SM00078">
    <property type="entry name" value="IlGF"/>
    <property type="match status" value="2"/>
</dbReference>
<dbReference type="STRING" id="7168.A0A182MYG5"/>
<evidence type="ECO:0000313" key="10">
    <source>
        <dbReference type="Proteomes" id="UP000075884"/>
    </source>
</evidence>
<evidence type="ECO:0000256" key="3">
    <source>
        <dbReference type="ARBA" id="ARBA00022685"/>
    </source>
</evidence>
<reference evidence="9" key="2">
    <citation type="submission" date="2020-05" db="UniProtKB">
        <authorList>
            <consortium name="EnsemblMetazoa"/>
        </authorList>
    </citation>
    <scope>IDENTIFICATION</scope>
    <source>
        <strain evidence="9">WRAIR2</strain>
    </source>
</reference>
<organism evidence="9 10">
    <name type="scientific">Anopheles dirus</name>
    <dbReference type="NCBI Taxonomy" id="7168"/>
    <lineage>
        <taxon>Eukaryota</taxon>
        <taxon>Metazoa</taxon>
        <taxon>Ecdysozoa</taxon>
        <taxon>Arthropoda</taxon>
        <taxon>Hexapoda</taxon>
        <taxon>Insecta</taxon>
        <taxon>Pterygota</taxon>
        <taxon>Neoptera</taxon>
        <taxon>Endopterygota</taxon>
        <taxon>Diptera</taxon>
        <taxon>Nematocera</taxon>
        <taxon>Culicoidea</taxon>
        <taxon>Culicidae</taxon>
        <taxon>Anophelinae</taxon>
        <taxon>Anopheles</taxon>
    </lineage>
</organism>
<dbReference type="InterPro" id="IPR022352">
    <property type="entry name" value="Ins/IGF/rlx"/>
</dbReference>
<keyword evidence="5" id="KW-1015">Disulfide bond</keyword>
<name>A0A182MYG5_9DIPT</name>
<dbReference type="PROSITE" id="PS00262">
    <property type="entry name" value="INSULIN"/>
    <property type="match status" value="1"/>
</dbReference>
<dbReference type="PANTHER" id="PTHR13647">
    <property type="entry name" value="INSULIN-LIKE PEPTIDE 2-RELATED"/>
    <property type="match status" value="1"/>
</dbReference>
<keyword evidence="3" id="KW-0165">Cleavage on pair of basic residues</keyword>
<evidence type="ECO:0000256" key="6">
    <source>
        <dbReference type="RuleBase" id="RU000406"/>
    </source>
</evidence>
<dbReference type="AlphaFoldDB" id="A0A182MYG5"/>
<keyword evidence="10" id="KW-1185">Reference proteome</keyword>
<evidence type="ECO:0000256" key="7">
    <source>
        <dbReference type="SAM" id="MobiDB-lite"/>
    </source>
</evidence>
<proteinExistence type="inferred from homology"/>
<evidence type="ECO:0000256" key="1">
    <source>
        <dbReference type="ARBA" id="ARBA00009034"/>
    </source>
</evidence>
<evidence type="ECO:0000313" key="9">
    <source>
        <dbReference type="EnsemblMetazoa" id="ADIR000420-PA"/>
    </source>
</evidence>
<evidence type="ECO:0000259" key="8">
    <source>
        <dbReference type="SMART" id="SM00078"/>
    </source>
</evidence>
<sequence length="570" mass="63720">MANSCIDFISKYENSLFSMANFGGADATKPNVDPELQDFLMAENERARLSAQIHEFTDICWDKCVEKPSNKLDSRTESCLANCVNRFVDTSLLITQRFAQSLQKSQGIKYIHHEMPSKGPVQLPLAVSCGSLLVFALLTLLSVPGTAGSLQYMDVSSQRKAHYCGAKLSDTLATLCNRFNGFRKKSERMLMPFLEQRLLDGVQRDVEELRELHDRSADMIQQALTTLQHLNTHGQDLRRRPSQRASMSSSNGVGSSTLYVLQTLVLLWSVTVVTANKRYCGAELVKVLSFLCDEFPDLHTANKKAMDTFKMDMSSGEWMNADDSSPQTQQQQQQQQMILDQQLQSVGMTDDRASVPAWMNMVYPANYMFRHGAGHNELIPARFRKSRGGIVEECCLRPCGMAQLLQSGLPASTPGLEMLSARCVFVSVACLLLLAGSLQTVGAKRYCGDQLPRVLAMLCIEYFSLDDLKKNTVGYFGPLSASPFTAELDWSGGENFNEMAVKRGFNRAAGPHDDDWIAPWFKKKPSHRFIVPHMRARFRRDVANECCREDCSMDQLLSYCKVVAPGVLSV</sequence>
<comment type="subcellular location">
    <subcellularLocation>
        <location evidence="6">Secreted</location>
    </subcellularLocation>
</comment>
<feature type="region of interest" description="Disordered" evidence="7">
    <location>
        <begin position="233"/>
        <end position="253"/>
    </location>
</feature>
<keyword evidence="6" id="KW-0964">Secreted</keyword>
<accession>A0A182MYG5</accession>
<dbReference type="InterPro" id="IPR036438">
    <property type="entry name" value="Insulin-like_sf"/>
</dbReference>
<dbReference type="Pfam" id="PF02953">
    <property type="entry name" value="zf-Tim10_DDP"/>
    <property type="match status" value="1"/>
</dbReference>
<dbReference type="SUPFAM" id="SSF56994">
    <property type="entry name" value="Insulin-like"/>
    <property type="match status" value="2"/>
</dbReference>
<dbReference type="GO" id="GO:0005179">
    <property type="term" value="F:hormone activity"/>
    <property type="evidence" value="ECO:0007669"/>
    <property type="project" value="InterPro"/>
</dbReference>
<dbReference type="InterPro" id="IPR035427">
    <property type="entry name" value="Tim10-like_dom_sf"/>
</dbReference>
<dbReference type="VEuPathDB" id="VectorBase:ADIR000420"/>
<dbReference type="SUPFAM" id="SSF144122">
    <property type="entry name" value="Tim10-like"/>
    <property type="match status" value="1"/>
</dbReference>